<accession>A0A812KR98</accession>
<comment type="caution">
    <text evidence="1">The sequence shown here is derived from an EMBL/GenBank/DDBJ whole genome shotgun (WGS) entry which is preliminary data.</text>
</comment>
<evidence type="ECO:0000313" key="1">
    <source>
        <dbReference type="EMBL" id="CAE7228643.1"/>
    </source>
</evidence>
<name>A0A812KR98_SYMPI</name>
<reference evidence="1" key="1">
    <citation type="submission" date="2021-02" db="EMBL/GenBank/DDBJ databases">
        <authorList>
            <person name="Dougan E. K."/>
            <person name="Rhodes N."/>
            <person name="Thang M."/>
            <person name="Chan C."/>
        </authorList>
    </citation>
    <scope>NUCLEOTIDE SEQUENCE</scope>
</reference>
<dbReference type="Proteomes" id="UP000649617">
    <property type="component" value="Unassembled WGS sequence"/>
</dbReference>
<sequence length="440" mass="48137">MAAEGGVVRCNWLDPEIVDERLRPYRKKARTDPIAAEEGEKAGLAQFRTAAGDAARIQLRGPVFPEAVVREKASHPPRLRAAGILKGVAESLVNRLAVLRIDNFPGSGDPVFGTQHELRRGFRAPDLFGGLAAAFQGHVCCGLTRLTLQGGFHSADSVANFLRLAKPPLQSFRCRGCLFHGRNFEMLVKALSSVAADLIEFETDATIGGQDPFGLIAASFPNLRMLRAKNIFGSTNCSEGLQRLEQLEKKQCRLPKDSHRLYGRPAVHMETGVVYWGITSDYHDDGFHGEGIWWDDLEIPLENYMEWRVGNGVTQAGCLQFMEECGIQLWADLEDDAVGINDAKSEVVDSDVEPDHDCVVVQLELISSSSANEVVITASSLQGRQFAEVTMDPGKMLVRTLVDQLSEKYPCSPFAMRLVLPGGSMVSLEVGNKVLASVLA</sequence>
<keyword evidence="2" id="KW-1185">Reference proteome</keyword>
<dbReference type="EMBL" id="CAJNIZ010004069">
    <property type="protein sequence ID" value="CAE7228643.1"/>
    <property type="molecule type" value="Genomic_DNA"/>
</dbReference>
<proteinExistence type="predicted"/>
<organism evidence="1 2">
    <name type="scientific">Symbiodinium pilosum</name>
    <name type="common">Dinoflagellate</name>
    <dbReference type="NCBI Taxonomy" id="2952"/>
    <lineage>
        <taxon>Eukaryota</taxon>
        <taxon>Sar</taxon>
        <taxon>Alveolata</taxon>
        <taxon>Dinophyceae</taxon>
        <taxon>Suessiales</taxon>
        <taxon>Symbiodiniaceae</taxon>
        <taxon>Symbiodinium</taxon>
    </lineage>
</organism>
<evidence type="ECO:0000313" key="2">
    <source>
        <dbReference type="Proteomes" id="UP000649617"/>
    </source>
</evidence>
<protein>
    <submittedName>
        <fullName evidence="1">Uncharacterized protein</fullName>
    </submittedName>
</protein>
<gene>
    <name evidence="1" type="ORF">SPIL2461_LOCUS3353</name>
</gene>
<dbReference type="AlphaFoldDB" id="A0A812KR98"/>
<dbReference type="OrthoDB" id="417619at2759"/>